<feature type="repeat" description="NHL" evidence="2">
    <location>
        <begin position="764"/>
        <end position="803"/>
    </location>
</feature>
<proteinExistence type="predicted"/>
<dbReference type="SUPFAM" id="SSF63829">
    <property type="entry name" value="Calcium-dependent phosphotriesterase"/>
    <property type="match status" value="1"/>
</dbReference>
<dbReference type="PANTHER" id="PTHR24104">
    <property type="entry name" value="E3 UBIQUITIN-PROTEIN LIGASE NHLRC1-RELATED"/>
    <property type="match status" value="1"/>
</dbReference>
<feature type="repeat" description="NHL" evidence="2">
    <location>
        <begin position="715"/>
        <end position="753"/>
    </location>
</feature>
<keyword evidence="4" id="KW-0472">Membrane</keyword>
<sequence length="812" mass="88897">MHKISNQRAKTGATVVSVSRVHIHSGIRIKHRTKKLSNEPNLEEMRSISVPFNQYKSETYSPTPIHSSILEMHEISSMHKTNRNHPRIISSIQDKYHPVSIISSFNDFFSLSKNDEVSTILPRTISIEEYRKQKPNRRTRSYINPIIKRELKKSSINIENNETKKRKRRHRIYTICPACSYCCCLSLIFGMLLFLFGIAAILVFIFTSKQITTTTATATATTTTTTTTIMTTTTTTITTTTTTTITTTTTTTTTPSTTTSESTTTTTPTPPCTPTSVGSTSTLYTTSSGNGTSYTCLAYEWTSPTTGLVTLAFELRHGPSYWFLDDVLVYAGAVQMLNNTGFETGSLSPWIRTTPYGSCGGTAGYVTSAFASHSGSYKLCDGSSTCADRISQQFMATAGEAYIVSFWLKSGSAGSPCSSNPACRCLKLTTDTDTGICGFLYVTCSELVSCSGENRTCFTPDHVCVQHPQCQALPLCYPVRMATNNMCPSLPETTTTTTPRPDGICAQAIWSRNGVTVAGGNGRGDKLNQLDFASGLFIDEDDGSIYVADQSNNRVIKWDSPDVSSSNSGVVVAGGQGTNNDIIYPVDLAIDKNGTMFICDYGNSRVIRWLRGASNGETFISNISCAGLMIHSDQFLYVTDFREHRVTRWHIGTNRSGEIVAGGHGQGSDFNQLSQPYYSFIDKDRSVFVADHLNNRIIKWIENAQEGILIAGGNESGSEMNQLSIPTSVVVDQMGSIYVTDTENNRVMRYLQGSKEGIAIIGGGESGAGPNQLNEPFDLSFDRNGNLYVVDLSNDRVQMFKIDKSACETFHS</sequence>
<feature type="transmembrane region" description="Helical" evidence="4">
    <location>
        <begin position="172"/>
        <end position="205"/>
    </location>
</feature>
<evidence type="ECO:0000256" key="2">
    <source>
        <dbReference type="PROSITE-ProRule" id="PRU00504"/>
    </source>
</evidence>
<dbReference type="InterPro" id="IPR001258">
    <property type="entry name" value="NHL_repeat"/>
</dbReference>
<dbReference type="Proteomes" id="UP000663874">
    <property type="component" value="Unassembled WGS sequence"/>
</dbReference>
<keyword evidence="4" id="KW-1133">Transmembrane helix</keyword>
<evidence type="ECO:0000256" key="1">
    <source>
        <dbReference type="ARBA" id="ARBA00022737"/>
    </source>
</evidence>
<evidence type="ECO:0000256" key="3">
    <source>
        <dbReference type="SAM" id="MobiDB-lite"/>
    </source>
</evidence>
<keyword evidence="1" id="KW-0677">Repeat</keyword>
<name>A0A819NV51_9BILA</name>
<accession>A0A819NV51</accession>
<reference evidence="5" key="1">
    <citation type="submission" date="2021-02" db="EMBL/GenBank/DDBJ databases">
        <authorList>
            <person name="Nowell W R."/>
        </authorList>
    </citation>
    <scope>NUCLEOTIDE SEQUENCE</scope>
</reference>
<keyword evidence="4" id="KW-0812">Transmembrane</keyword>
<dbReference type="Gene3D" id="2.120.10.30">
    <property type="entry name" value="TolB, C-terminal domain"/>
    <property type="match status" value="2"/>
</dbReference>
<feature type="region of interest" description="Disordered" evidence="3">
    <location>
        <begin position="247"/>
        <end position="277"/>
    </location>
</feature>
<dbReference type="PROSITE" id="PS51125">
    <property type="entry name" value="NHL"/>
    <property type="match status" value="2"/>
</dbReference>
<evidence type="ECO:0000313" key="6">
    <source>
        <dbReference type="Proteomes" id="UP000663874"/>
    </source>
</evidence>
<organism evidence="5 6">
    <name type="scientific">Rotaria sordida</name>
    <dbReference type="NCBI Taxonomy" id="392033"/>
    <lineage>
        <taxon>Eukaryota</taxon>
        <taxon>Metazoa</taxon>
        <taxon>Spiralia</taxon>
        <taxon>Gnathifera</taxon>
        <taxon>Rotifera</taxon>
        <taxon>Eurotatoria</taxon>
        <taxon>Bdelloidea</taxon>
        <taxon>Philodinida</taxon>
        <taxon>Philodinidae</taxon>
        <taxon>Rotaria</taxon>
    </lineage>
</organism>
<dbReference type="InterPro" id="IPR050952">
    <property type="entry name" value="TRIM-NHL_E3_ligases"/>
</dbReference>
<feature type="compositionally biased region" description="Low complexity" evidence="3">
    <location>
        <begin position="247"/>
        <end position="267"/>
    </location>
</feature>
<dbReference type="Gene3D" id="2.60.120.260">
    <property type="entry name" value="Galactose-binding domain-like"/>
    <property type="match status" value="1"/>
</dbReference>
<evidence type="ECO:0000256" key="4">
    <source>
        <dbReference type="SAM" id="Phobius"/>
    </source>
</evidence>
<dbReference type="Pfam" id="PF01436">
    <property type="entry name" value="NHL"/>
    <property type="match status" value="1"/>
</dbReference>
<gene>
    <name evidence="5" type="ORF">FNK824_LOCUS26026</name>
</gene>
<protein>
    <submittedName>
        <fullName evidence="5">Uncharacterized protein</fullName>
    </submittedName>
</protein>
<dbReference type="EMBL" id="CAJOBE010006288">
    <property type="protein sequence ID" value="CAF4002548.1"/>
    <property type="molecule type" value="Genomic_DNA"/>
</dbReference>
<comment type="caution">
    <text evidence="5">The sequence shown here is derived from an EMBL/GenBank/DDBJ whole genome shotgun (WGS) entry which is preliminary data.</text>
</comment>
<dbReference type="AlphaFoldDB" id="A0A819NV51"/>
<dbReference type="InterPro" id="IPR011042">
    <property type="entry name" value="6-blade_b-propeller_TolB-like"/>
</dbReference>
<dbReference type="CDD" id="cd05819">
    <property type="entry name" value="NHL"/>
    <property type="match status" value="1"/>
</dbReference>
<evidence type="ECO:0000313" key="5">
    <source>
        <dbReference type="EMBL" id="CAF4002548.1"/>
    </source>
</evidence>